<evidence type="ECO:0000256" key="1">
    <source>
        <dbReference type="SAM" id="Phobius"/>
    </source>
</evidence>
<name>A0A3E0AAY6_9CHLR</name>
<keyword evidence="1" id="KW-0812">Transmembrane</keyword>
<evidence type="ECO:0000313" key="3">
    <source>
        <dbReference type="Proteomes" id="UP000256388"/>
    </source>
</evidence>
<dbReference type="AlphaFoldDB" id="A0A3E0AAY6"/>
<keyword evidence="1" id="KW-0472">Membrane</keyword>
<accession>A0A3E0AAY6</accession>
<keyword evidence="3" id="KW-1185">Reference proteome</keyword>
<feature type="transmembrane region" description="Helical" evidence="1">
    <location>
        <begin position="78"/>
        <end position="97"/>
    </location>
</feature>
<sequence length="98" mass="11142">MKQNERIDWIMLGILCLMPSLFFWVINGLPIDLHMQSIPIFGGVTKLEFLICAYIFPLISIGLGGMAYRHCEKRKESYLIIGVGILELVVALLVSFIR</sequence>
<dbReference type="Proteomes" id="UP000256388">
    <property type="component" value="Unassembled WGS sequence"/>
</dbReference>
<comment type="caution">
    <text evidence="2">The sequence shown here is derived from an EMBL/GenBank/DDBJ whole genome shotgun (WGS) entry which is preliminary data.</text>
</comment>
<dbReference type="EMBL" id="QUMS01000002">
    <property type="protein sequence ID" value="REG08643.1"/>
    <property type="molecule type" value="Genomic_DNA"/>
</dbReference>
<keyword evidence="1" id="KW-1133">Transmembrane helix</keyword>
<protein>
    <submittedName>
        <fullName evidence="2">Uncharacterized protein</fullName>
    </submittedName>
</protein>
<gene>
    <name evidence="2" type="ORF">DFR64_2015</name>
</gene>
<evidence type="ECO:0000313" key="2">
    <source>
        <dbReference type="EMBL" id="REG08643.1"/>
    </source>
</evidence>
<proteinExistence type="predicted"/>
<dbReference type="RefSeq" id="WP_116225292.1">
    <property type="nucleotide sequence ID" value="NZ_AP018437.1"/>
</dbReference>
<organism evidence="2 3">
    <name type="scientific">Pelolinea submarina</name>
    <dbReference type="NCBI Taxonomy" id="913107"/>
    <lineage>
        <taxon>Bacteria</taxon>
        <taxon>Bacillati</taxon>
        <taxon>Chloroflexota</taxon>
        <taxon>Anaerolineae</taxon>
        <taxon>Anaerolineales</taxon>
        <taxon>Anaerolineaceae</taxon>
        <taxon>Pelolinea</taxon>
    </lineage>
</organism>
<reference evidence="2 3" key="1">
    <citation type="submission" date="2018-08" db="EMBL/GenBank/DDBJ databases">
        <title>Genomic Encyclopedia of Type Strains, Phase IV (KMG-IV): sequencing the most valuable type-strain genomes for metagenomic binning, comparative biology and taxonomic classification.</title>
        <authorList>
            <person name="Goeker M."/>
        </authorList>
    </citation>
    <scope>NUCLEOTIDE SEQUENCE [LARGE SCALE GENOMIC DNA]</scope>
    <source>
        <strain evidence="2 3">DSM 23923</strain>
    </source>
</reference>
<feature type="transmembrane region" description="Helical" evidence="1">
    <location>
        <begin position="47"/>
        <end position="66"/>
    </location>
</feature>
<feature type="transmembrane region" description="Helical" evidence="1">
    <location>
        <begin position="7"/>
        <end position="27"/>
    </location>
</feature>